<protein>
    <submittedName>
        <fullName evidence="1">Uncharacterized protein</fullName>
    </submittedName>
</protein>
<dbReference type="eggNOG" id="COG1752">
    <property type="taxonomic scope" value="Bacteria"/>
</dbReference>
<evidence type="ECO:0000313" key="1">
    <source>
        <dbReference type="EMBL" id="AFU98566.1"/>
    </source>
</evidence>
<dbReference type="OrthoDB" id="8586159at2"/>
<dbReference type="AlphaFoldDB" id="K4KHR3"/>
<organism evidence="1 2">
    <name type="scientific">Simiduia agarivorans (strain DSM 21679 / JCM 13881 / BCRC 17597 / SA1)</name>
    <dbReference type="NCBI Taxonomy" id="1117647"/>
    <lineage>
        <taxon>Bacteria</taxon>
        <taxon>Pseudomonadati</taxon>
        <taxon>Pseudomonadota</taxon>
        <taxon>Gammaproteobacteria</taxon>
        <taxon>Cellvibrionales</taxon>
        <taxon>Cellvibrionaceae</taxon>
        <taxon>Simiduia</taxon>
    </lineage>
</organism>
<dbReference type="HOGENOM" id="CLU_813289_0_0_6"/>
<dbReference type="RefSeq" id="WP_015046739.1">
    <property type="nucleotide sequence ID" value="NC_018868.3"/>
</dbReference>
<accession>K4KHR3</accession>
<dbReference type="SUPFAM" id="SSF52151">
    <property type="entry name" value="FabD/lysophospholipase-like"/>
    <property type="match status" value="1"/>
</dbReference>
<gene>
    <name evidence="1" type="ordered locus">M5M_06855</name>
</gene>
<name>K4KHR3_SIMAS</name>
<dbReference type="STRING" id="1117647.M5M_06855"/>
<dbReference type="Proteomes" id="UP000000466">
    <property type="component" value="Chromosome"/>
</dbReference>
<evidence type="ECO:0000313" key="2">
    <source>
        <dbReference type="Proteomes" id="UP000000466"/>
    </source>
</evidence>
<dbReference type="EMBL" id="CP003746">
    <property type="protein sequence ID" value="AFU98566.1"/>
    <property type="molecule type" value="Genomic_DNA"/>
</dbReference>
<keyword evidence="2" id="KW-1185">Reference proteome</keyword>
<dbReference type="InterPro" id="IPR016035">
    <property type="entry name" value="Acyl_Trfase/lysoPLipase"/>
</dbReference>
<proteinExistence type="predicted"/>
<reference evidence="1 2" key="1">
    <citation type="journal article" date="2013" name="Genome Announc.">
        <title>Complete genome sequence of Simiduia agarivorans SA1(T), a marine bacterium able to degrade a variety of polysaccharides.</title>
        <authorList>
            <person name="Lin S.Y."/>
            <person name="Shieh W.Y."/>
            <person name="Chen J.S."/>
            <person name="Tang S.L."/>
        </authorList>
    </citation>
    <scope>NUCLEOTIDE SEQUENCE [LARGE SCALE GENOMIC DNA]</scope>
    <source>
        <strain evidence="2">DSM 21679 / JCM 13881 / BCRC 17597 / SA1</strain>
    </source>
</reference>
<sequence>MSASSLNLYAGPAALAHIRANGLQPEHVASVFGASGAAKWLTIYGLDRALFEQWLPQSHQPVHLFGTSIGAWKLAAAGQRQAGWALNELAEGYIEQSYQGGINKPVVHRELMKILDRFLQRPQAEDLLSHPRFHYHCGVARCHGAMAEEAGLTLAKGMGGAFWRNLRGREHLNRQFDRVVFADPRRLPKVAGLDGIATEVQPLSVDNVREAVVASGSIPYVMAPKTAIAGAPQGIYRDGGLIDYHPVPGNFWQEPGLILYPHFYRWLLPGWYDKYLKSRRAGAHALDWVVMIAPSAAHVAGLAGGQIPDRKDFQRFKGNDAERQRRWRHAKEQSLALGEAFMSIARSGDWEAHLQPL</sequence>
<dbReference type="KEGG" id="saga:M5M_06855"/>